<dbReference type="PANTHER" id="PTHR13318">
    <property type="entry name" value="PARTNER OF PAIRED, ISOFORM B-RELATED"/>
    <property type="match status" value="1"/>
</dbReference>
<proteinExistence type="predicted"/>
<dbReference type="GO" id="GO:0031146">
    <property type="term" value="P:SCF-dependent proteasomal ubiquitin-dependent protein catabolic process"/>
    <property type="evidence" value="ECO:0007669"/>
    <property type="project" value="TreeGrafter"/>
</dbReference>
<dbReference type="AlphaFoldDB" id="A0AAD5J385"/>
<dbReference type="InterPro" id="IPR036047">
    <property type="entry name" value="F-box-like_dom_sf"/>
</dbReference>
<dbReference type="InterPro" id="IPR032675">
    <property type="entry name" value="LRR_dom_sf"/>
</dbReference>
<dbReference type="SUPFAM" id="SSF81383">
    <property type="entry name" value="F-box domain"/>
    <property type="match status" value="1"/>
</dbReference>
<dbReference type="Gene3D" id="3.80.10.10">
    <property type="entry name" value="Ribonuclease Inhibitor"/>
    <property type="match status" value="2"/>
</dbReference>
<evidence type="ECO:0008006" key="4">
    <source>
        <dbReference type="Google" id="ProtNLM"/>
    </source>
</evidence>
<keyword evidence="3" id="KW-1185">Reference proteome</keyword>
<sequence length="529" mass="58477">MSHSPPPSNKNNNNNNRPRPLSLQDVWFNDQDLKHVIFKMQLKSLSATASASTSPSDSPCERNKKISLQSLTVGPPAPDYTSLISDELLLRVFSKLPISQHVPNSLVCKRWLYLHGRLVQSLKVVDWSFVESGRVSTRFPNLNDIDLLRACIRGPRNSGIVVTDNKSLSVQVDDTRLSLANGFFIDQNDDVLPHGSVDSGLELLAKNYPNLRRIAVIGASENGLLSVADECRTLQELELHCCGDFSLKGISRCQNLQVMKLIGCVDGFYNSVISDIGLTILAQGCRRLVKLELCGCEGSYDGIKAIGQCCQMLEELTLRDHRMDGGWLAALSYCGNLKTLRLQSCKGIDSSPGPLEHLGSCLAIEELHLQRCHVKDKEGVEALFLVCENVREIVLQNCWRLEDEVFALASICRRVKCLSLEGCSLLTTGGLESVILSWNELQRLRVVSCNKIKDVEVSSALASLFCTLKELKWRPDSRSLLASALEGTGVGRKGGWLFKGLKCQRRVIESSTVGDTIQNSESSIDSKWC</sequence>
<organism evidence="2 3">
    <name type="scientific">Acer negundo</name>
    <name type="common">Box elder</name>
    <dbReference type="NCBI Taxonomy" id="4023"/>
    <lineage>
        <taxon>Eukaryota</taxon>
        <taxon>Viridiplantae</taxon>
        <taxon>Streptophyta</taxon>
        <taxon>Embryophyta</taxon>
        <taxon>Tracheophyta</taxon>
        <taxon>Spermatophyta</taxon>
        <taxon>Magnoliopsida</taxon>
        <taxon>eudicotyledons</taxon>
        <taxon>Gunneridae</taxon>
        <taxon>Pentapetalae</taxon>
        <taxon>rosids</taxon>
        <taxon>malvids</taxon>
        <taxon>Sapindales</taxon>
        <taxon>Sapindaceae</taxon>
        <taxon>Hippocastanoideae</taxon>
        <taxon>Acereae</taxon>
        <taxon>Acer</taxon>
    </lineage>
</organism>
<feature type="compositionally biased region" description="Low complexity" evidence="1">
    <location>
        <begin position="9"/>
        <end position="20"/>
    </location>
</feature>
<evidence type="ECO:0000256" key="1">
    <source>
        <dbReference type="SAM" id="MobiDB-lite"/>
    </source>
</evidence>
<protein>
    <recommendedName>
        <fullName evidence="4">F-box domain-containing protein</fullName>
    </recommendedName>
</protein>
<evidence type="ECO:0000313" key="3">
    <source>
        <dbReference type="Proteomes" id="UP001064489"/>
    </source>
</evidence>
<dbReference type="FunFam" id="3.80.10.10:FF:002340">
    <property type="entry name" value="Uncharacterized protein"/>
    <property type="match status" value="1"/>
</dbReference>
<accession>A0AAD5J385</accession>
<dbReference type="EMBL" id="JAJSOW010000101">
    <property type="protein sequence ID" value="KAI9180700.1"/>
    <property type="molecule type" value="Genomic_DNA"/>
</dbReference>
<name>A0AAD5J385_ACENE</name>
<feature type="region of interest" description="Disordered" evidence="1">
    <location>
        <begin position="1"/>
        <end position="22"/>
    </location>
</feature>
<comment type="caution">
    <text evidence="2">The sequence shown here is derived from an EMBL/GenBank/DDBJ whole genome shotgun (WGS) entry which is preliminary data.</text>
</comment>
<gene>
    <name evidence="2" type="ORF">LWI28_007345</name>
</gene>
<reference evidence="2" key="2">
    <citation type="submission" date="2023-02" db="EMBL/GenBank/DDBJ databases">
        <authorList>
            <person name="Swenson N.G."/>
            <person name="Wegrzyn J.L."/>
            <person name="Mcevoy S.L."/>
        </authorList>
    </citation>
    <scope>NUCLEOTIDE SEQUENCE</scope>
    <source>
        <strain evidence="2">91603</strain>
        <tissue evidence="2">Leaf</tissue>
    </source>
</reference>
<dbReference type="SUPFAM" id="SSF52047">
    <property type="entry name" value="RNI-like"/>
    <property type="match status" value="2"/>
</dbReference>
<dbReference type="PANTHER" id="PTHR13318:SF74">
    <property type="entry name" value="OS02G0658500 PROTEIN"/>
    <property type="match status" value="1"/>
</dbReference>
<reference evidence="2" key="1">
    <citation type="journal article" date="2022" name="Plant J.">
        <title>Strategies of tolerance reflected in two North American maple genomes.</title>
        <authorList>
            <person name="McEvoy S.L."/>
            <person name="Sezen U.U."/>
            <person name="Trouern-Trend A."/>
            <person name="McMahon S.M."/>
            <person name="Schaberg P.G."/>
            <person name="Yang J."/>
            <person name="Wegrzyn J.L."/>
            <person name="Swenson N.G."/>
        </authorList>
    </citation>
    <scope>NUCLEOTIDE SEQUENCE</scope>
    <source>
        <strain evidence="2">91603</strain>
    </source>
</reference>
<dbReference type="GO" id="GO:0019005">
    <property type="term" value="C:SCF ubiquitin ligase complex"/>
    <property type="evidence" value="ECO:0007669"/>
    <property type="project" value="TreeGrafter"/>
</dbReference>
<dbReference type="Proteomes" id="UP001064489">
    <property type="component" value="Chromosome 4"/>
</dbReference>
<evidence type="ECO:0000313" key="2">
    <source>
        <dbReference type="EMBL" id="KAI9180700.1"/>
    </source>
</evidence>